<evidence type="ECO:0000256" key="2">
    <source>
        <dbReference type="SAM" id="SignalP"/>
    </source>
</evidence>
<dbReference type="PANTHER" id="PTHR30289:SF8">
    <property type="entry name" value="YHYH DOMAIN-CONTAINING PROTEIN"/>
    <property type="match status" value="1"/>
</dbReference>
<evidence type="ECO:0000313" key="5">
    <source>
        <dbReference type="Proteomes" id="UP001196509"/>
    </source>
</evidence>
<feature type="signal peptide" evidence="2">
    <location>
        <begin position="1"/>
        <end position="31"/>
    </location>
</feature>
<feature type="compositionally biased region" description="Pro residues" evidence="1">
    <location>
        <begin position="313"/>
        <end position="326"/>
    </location>
</feature>
<feature type="chain" id="PRO_5042081758" evidence="2">
    <location>
        <begin position="32"/>
        <end position="326"/>
    </location>
</feature>
<evidence type="ECO:0000256" key="1">
    <source>
        <dbReference type="SAM" id="MobiDB-lite"/>
    </source>
</evidence>
<feature type="domain" description="YHYH" evidence="3">
    <location>
        <begin position="147"/>
        <end position="243"/>
    </location>
</feature>
<dbReference type="AlphaFoldDB" id="A0AAE3D279"/>
<feature type="region of interest" description="Disordered" evidence="1">
    <location>
        <begin position="297"/>
        <end position="326"/>
    </location>
</feature>
<dbReference type="Pfam" id="PF14240">
    <property type="entry name" value="YHYH"/>
    <property type="match status" value="1"/>
</dbReference>
<evidence type="ECO:0000259" key="3">
    <source>
        <dbReference type="Pfam" id="PF14240"/>
    </source>
</evidence>
<name>A0AAE3D279_9HYPH</name>
<comment type="caution">
    <text evidence="4">The sequence shown here is derived from an EMBL/GenBank/DDBJ whole genome shotgun (WGS) entry which is preliminary data.</text>
</comment>
<dbReference type="RefSeq" id="WP_220229192.1">
    <property type="nucleotide sequence ID" value="NZ_JAICBX010000002.1"/>
</dbReference>
<dbReference type="PANTHER" id="PTHR30289">
    <property type="entry name" value="UNCHARACTERIZED PROTEIN YBCL-RELATED"/>
    <property type="match status" value="1"/>
</dbReference>
<gene>
    <name evidence="4" type="ORF">K1W69_15420</name>
</gene>
<accession>A0AAE3D279</accession>
<keyword evidence="5" id="KW-1185">Reference proteome</keyword>
<sequence length="326" mass="35123">MHTTSRSSFFQKSRPLAVVLGGVALFSSAGASAEAHELPLGDGKISNRPKSGYVFSCQQRFNPNAGGAHASGSWLGRSTYDPDLKPTVSGSVSWPAELRISLEGQNRVVRSNTLPKTLTGRFPIRPQDKAFAYDRNPARIVETDIVYSMPASPSVAGRSYCVPMGMIGITVTNTAIFNALDGRGEDAPAHEIQDACSGHPERNGLYHFHNMSPCIRDTRSGPAGHSNLIGYALDGFGIYGKYGEGGKRMTNADLDECHGHTGTVTWDSEEREIYHYHMTDEYPYTVGCFRGAPATLPASLSPGRGGPRAGMRRPPPGGFGRPPRQP</sequence>
<dbReference type="InterPro" id="IPR025924">
    <property type="entry name" value="YHYH_dom"/>
</dbReference>
<dbReference type="Proteomes" id="UP001196509">
    <property type="component" value="Unassembled WGS sequence"/>
</dbReference>
<organism evidence="4 5">
    <name type="scientific">Flavimaribacter sediminis</name>
    <dbReference type="NCBI Taxonomy" id="2865987"/>
    <lineage>
        <taxon>Bacteria</taxon>
        <taxon>Pseudomonadati</taxon>
        <taxon>Pseudomonadota</taxon>
        <taxon>Alphaproteobacteria</taxon>
        <taxon>Hyphomicrobiales</taxon>
        <taxon>Rhizobiaceae</taxon>
        <taxon>Flavimaribacter</taxon>
    </lineage>
</organism>
<reference evidence="4" key="1">
    <citation type="submission" date="2021-08" db="EMBL/GenBank/DDBJ databases">
        <title>Hoeflea bacterium WL0058 sp. nov., isolated from the sediment.</title>
        <authorList>
            <person name="Wang L."/>
            <person name="Zhang D."/>
        </authorList>
    </citation>
    <scope>NUCLEOTIDE SEQUENCE</scope>
    <source>
        <strain evidence="4">WL0058</strain>
    </source>
</reference>
<keyword evidence="2" id="KW-0732">Signal</keyword>
<evidence type="ECO:0000313" key="4">
    <source>
        <dbReference type="EMBL" id="MBW8638586.1"/>
    </source>
</evidence>
<dbReference type="EMBL" id="JAICBX010000002">
    <property type="protein sequence ID" value="MBW8638586.1"/>
    <property type="molecule type" value="Genomic_DNA"/>
</dbReference>
<proteinExistence type="predicted"/>
<protein>
    <submittedName>
        <fullName evidence="4">YHYH protein</fullName>
    </submittedName>
</protein>